<evidence type="ECO:0000313" key="2">
    <source>
        <dbReference type="Proteomes" id="UP000235584"/>
    </source>
</evidence>
<protein>
    <submittedName>
        <fullName evidence="1">DUF72 domain-containing protein</fullName>
    </submittedName>
</protein>
<dbReference type="Gene3D" id="3.20.20.410">
    <property type="entry name" value="Protein of unknown function UPF0759"/>
    <property type="match status" value="1"/>
</dbReference>
<gene>
    <name evidence="1" type="ORF">C0V70_12570</name>
</gene>
<accession>A0A2K9NTR8</accession>
<dbReference type="PANTHER" id="PTHR30348">
    <property type="entry name" value="UNCHARACTERIZED PROTEIN YECE"/>
    <property type="match status" value="1"/>
</dbReference>
<dbReference type="Proteomes" id="UP000235584">
    <property type="component" value="Chromosome"/>
</dbReference>
<dbReference type="InterPro" id="IPR036520">
    <property type="entry name" value="UPF0759_sf"/>
</dbReference>
<dbReference type="KEGG" id="bsto:C0V70_12570"/>
<organism evidence="1 2">
    <name type="scientific">Bacteriovorax stolpii</name>
    <name type="common">Bdellovibrio stolpii</name>
    <dbReference type="NCBI Taxonomy" id="960"/>
    <lineage>
        <taxon>Bacteria</taxon>
        <taxon>Pseudomonadati</taxon>
        <taxon>Bdellovibrionota</taxon>
        <taxon>Bacteriovoracia</taxon>
        <taxon>Bacteriovoracales</taxon>
        <taxon>Bacteriovoracaceae</taxon>
        <taxon>Bacteriovorax</taxon>
    </lineage>
</organism>
<dbReference type="Pfam" id="PF01904">
    <property type="entry name" value="DUF72"/>
    <property type="match status" value="1"/>
</dbReference>
<dbReference type="RefSeq" id="WP_102244210.1">
    <property type="nucleotide sequence ID" value="NZ_CP025704.1"/>
</dbReference>
<keyword evidence="2" id="KW-1185">Reference proteome</keyword>
<name>A0A2K9NTR8_BACTC</name>
<dbReference type="OrthoDB" id="9780310at2"/>
<dbReference type="EMBL" id="CP025704">
    <property type="protein sequence ID" value="AUN98919.1"/>
    <property type="molecule type" value="Genomic_DNA"/>
</dbReference>
<dbReference type="InterPro" id="IPR002763">
    <property type="entry name" value="DUF72"/>
</dbReference>
<dbReference type="SUPFAM" id="SSF117396">
    <property type="entry name" value="TM1631-like"/>
    <property type="match status" value="1"/>
</dbReference>
<evidence type="ECO:0000313" key="1">
    <source>
        <dbReference type="EMBL" id="AUN98919.1"/>
    </source>
</evidence>
<dbReference type="PANTHER" id="PTHR30348:SF9">
    <property type="entry name" value="UPF0759 PROTEIN YECE"/>
    <property type="match status" value="1"/>
</dbReference>
<dbReference type="AlphaFoldDB" id="A0A2K9NTR8"/>
<proteinExistence type="predicted"/>
<sequence length="299" mass="34866">MEFGKLENIDSVDWALPIEDPGNASRVSPGNGFKLHFGSPAWGAKHWLGKIYPPKTPPQEFLYHYSRNFNCIELNTTHYRIPDSKTITEWLSAVASDFKFCPKLHKDISHARNGLVDTTLLSHWWEFLNGIQNNLGPCFIQLHEMFSYKDKMLLFRFLENWPSEFKLSLELRHPSWFQNGVILPPLADYLNRKNIGLVITDVAGRRDVLHSTLSTNWTLIRLIGNNLHESDERRLGDWALRIKEWQKLGLRDCYLFLHQPDDVKTIEFSTLAEEVFTQMSYENVPHFKLEKNLDLLSLI</sequence>
<reference evidence="1 2" key="1">
    <citation type="submission" date="2018-01" db="EMBL/GenBank/DDBJ databases">
        <title>Complete genome sequence of Bacteriovorax stolpii DSM12778.</title>
        <authorList>
            <person name="Tang B."/>
            <person name="Chang J."/>
        </authorList>
    </citation>
    <scope>NUCLEOTIDE SEQUENCE [LARGE SCALE GENOMIC DNA]</scope>
    <source>
        <strain evidence="1 2">DSM 12778</strain>
    </source>
</reference>